<evidence type="ECO:0000256" key="4">
    <source>
        <dbReference type="ARBA" id="ARBA00023136"/>
    </source>
</evidence>
<protein>
    <recommendedName>
        <fullName evidence="8">SPRY domain-containing protein</fullName>
    </recommendedName>
</protein>
<reference evidence="6" key="1">
    <citation type="submission" date="2021-12" db="EMBL/GenBank/DDBJ databases">
        <title>Convergent genome expansion in fungi linked to evolution of root-endophyte symbiosis.</title>
        <authorList>
            <consortium name="DOE Joint Genome Institute"/>
            <person name="Ke Y.-H."/>
            <person name="Bonito G."/>
            <person name="Liao H.-L."/>
            <person name="Looney B."/>
            <person name="Rojas-Flechas A."/>
            <person name="Nash J."/>
            <person name="Hameed K."/>
            <person name="Schadt C."/>
            <person name="Martin F."/>
            <person name="Crous P.W."/>
            <person name="Miettinen O."/>
            <person name="Magnuson J.K."/>
            <person name="Labbe J."/>
            <person name="Jacobson D."/>
            <person name="Doktycz M.J."/>
            <person name="Veneault-Fourrey C."/>
            <person name="Kuo A."/>
            <person name="Mondo S."/>
            <person name="Calhoun S."/>
            <person name="Riley R."/>
            <person name="Ohm R."/>
            <person name="LaButti K."/>
            <person name="Andreopoulos B."/>
            <person name="Pangilinan J."/>
            <person name="Nolan M."/>
            <person name="Tritt A."/>
            <person name="Clum A."/>
            <person name="Lipzen A."/>
            <person name="Daum C."/>
            <person name="Barry K."/>
            <person name="Grigoriev I.V."/>
            <person name="Vilgalys R."/>
        </authorList>
    </citation>
    <scope>NUCLEOTIDE SEQUENCE</scope>
    <source>
        <strain evidence="6">PMI_201</strain>
    </source>
</reference>
<dbReference type="Proteomes" id="UP001201262">
    <property type="component" value="Unassembled WGS sequence"/>
</dbReference>
<dbReference type="InterPro" id="IPR050618">
    <property type="entry name" value="Ubq-SigPath_Reg"/>
</dbReference>
<evidence type="ECO:0008006" key="8">
    <source>
        <dbReference type="Google" id="ProtNLM"/>
    </source>
</evidence>
<evidence type="ECO:0000313" key="6">
    <source>
        <dbReference type="EMBL" id="KAH8692439.1"/>
    </source>
</evidence>
<keyword evidence="2" id="KW-0812">Transmembrane</keyword>
<comment type="caution">
    <text evidence="6">The sequence shown here is derived from an EMBL/GenBank/DDBJ whole genome shotgun (WGS) entry which is preliminary data.</text>
</comment>
<evidence type="ECO:0000256" key="3">
    <source>
        <dbReference type="ARBA" id="ARBA00022989"/>
    </source>
</evidence>
<evidence type="ECO:0000256" key="2">
    <source>
        <dbReference type="ARBA" id="ARBA00022692"/>
    </source>
</evidence>
<dbReference type="PANTHER" id="PTHR12864">
    <property type="entry name" value="RAN BINDING PROTEIN 9-RELATED"/>
    <property type="match status" value="1"/>
</dbReference>
<dbReference type="Gene3D" id="2.60.120.920">
    <property type="match status" value="1"/>
</dbReference>
<evidence type="ECO:0000256" key="1">
    <source>
        <dbReference type="ARBA" id="ARBA00004370"/>
    </source>
</evidence>
<name>A0AAD4KJJ9_9EURO</name>
<dbReference type="GO" id="GO:0016020">
    <property type="term" value="C:membrane"/>
    <property type="evidence" value="ECO:0007669"/>
    <property type="project" value="UniProtKB-SubCell"/>
</dbReference>
<keyword evidence="4" id="KW-0472">Membrane</keyword>
<dbReference type="CDD" id="cd12910">
    <property type="entry name" value="SPRY_SSH4_like"/>
    <property type="match status" value="1"/>
</dbReference>
<dbReference type="EMBL" id="JAJTJA010000011">
    <property type="protein sequence ID" value="KAH8692439.1"/>
    <property type="molecule type" value="Genomic_DNA"/>
</dbReference>
<proteinExistence type="predicted"/>
<feature type="region of interest" description="Disordered" evidence="5">
    <location>
        <begin position="1"/>
        <end position="78"/>
    </location>
</feature>
<feature type="compositionally biased region" description="Pro residues" evidence="5">
    <location>
        <begin position="1"/>
        <end position="12"/>
    </location>
</feature>
<keyword evidence="7" id="KW-1185">Reference proteome</keyword>
<dbReference type="GeneID" id="70247431"/>
<keyword evidence="3" id="KW-1133">Transmembrane helix</keyword>
<evidence type="ECO:0000256" key="5">
    <source>
        <dbReference type="SAM" id="MobiDB-lite"/>
    </source>
</evidence>
<dbReference type="InterPro" id="IPR043136">
    <property type="entry name" value="B30.2/SPRY_sf"/>
</dbReference>
<evidence type="ECO:0000313" key="7">
    <source>
        <dbReference type="Proteomes" id="UP001201262"/>
    </source>
</evidence>
<sequence length="324" mass="35442">MSYRPPPGPPPGYQERNDASTSYKPPPGPPPGFKEINDPEPPPYHNWQEVVPDTSTLPPPPTISLPFSETGNASEDDAGRAHAFCDTIPLWKPAVPPESVYNKTLQGDIHPARPAEFRGNLQVPVTGKWIVQSAKNCPDCVIISILPLYYAMRDSPLRTEKSKTIYFEVKITRLHQPPHGDASGLSIGFLAQPYPSWRSPGWERGSVGVFSDDGCRFVNNSFGGTPFTAPFKVGETVGLGMTISLPTGQQEPIVGPNVRIFFTRNGGDAGSWDLHEELDVDSGDVEGLEGDFDLYGAVGIFGGVEFEACFERNGWLWNPFSNIQ</sequence>
<organism evidence="6 7">
    <name type="scientific">Talaromyces proteolyticus</name>
    <dbReference type="NCBI Taxonomy" id="1131652"/>
    <lineage>
        <taxon>Eukaryota</taxon>
        <taxon>Fungi</taxon>
        <taxon>Dikarya</taxon>
        <taxon>Ascomycota</taxon>
        <taxon>Pezizomycotina</taxon>
        <taxon>Eurotiomycetes</taxon>
        <taxon>Eurotiomycetidae</taxon>
        <taxon>Eurotiales</taxon>
        <taxon>Trichocomaceae</taxon>
        <taxon>Talaromyces</taxon>
        <taxon>Talaromyces sect. Bacilispori</taxon>
    </lineage>
</organism>
<gene>
    <name evidence="6" type="ORF">BGW36DRAFT_387638</name>
</gene>
<comment type="subcellular location">
    <subcellularLocation>
        <location evidence="1">Membrane</location>
    </subcellularLocation>
</comment>
<dbReference type="RefSeq" id="XP_046068436.1">
    <property type="nucleotide sequence ID" value="XM_046217144.1"/>
</dbReference>
<dbReference type="InterPro" id="IPR035780">
    <property type="entry name" value="SPRY_Ssh4-like"/>
</dbReference>
<accession>A0AAD4KJJ9</accession>
<dbReference type="AlphaFoldDB" id="A0AAD4KJJ9"/>